<evidence type="ECO:0000256" key="6">
    <source>
        <dbReference type="ARBA" id="ARBA00022989"/>
    </source>
</evidence>
<feature type="transmembrane region" description="Helical" evidence="8">
    <location>
        <begin position="85"/>
        <end position="102"/>
    </location>
</feature>
<keyword evidence="4" id="KW-0309">Germination</keyword>
<dbReference type="EMBL" id="JAJEPR010000025">
    <property type="protein sequence ID" value="MCC2190677.1"/>
    <property type="molecule type" value="Genomic_DNA"/>
</dbReference>
<keyword evidence="6 8" id="KW-1133">Transmembrane helix</keyword>
<gene>
    <name evidence="9" type="ORF">LKD71_12870</name>
</gene>
<dbReference type="GO" id="GO:0009847">
    <property type="term" value="P:spore germination"/>
    <property type="evidence" value="ECO:0007669"/>
    <property type="project" value="InterPro"/>
</dbReference>
<dbReference type="RefSeq" id="WP_227615723.1">
    <property type="nucleotide sequence ID" value="NZ_JAJEPR010000025.1"/>
</dbReference>
<comment type="similarity">
    <text evidence="2">Belongs to the amino acid-polyamine-organocation (APC) superfamily. Spore germination protein (SGP) (TC 2.A.3.9) family.</text>
</comment>
<feature type="transmembrane region" description="Helical" evidence="8">
    <location>
        <begin position="305"/>
        <end position="322"/>
    </location>
</feature>
<name>A0AAE3J765_9FIRM</name>
<comment type="subcellular location">
    <subcellularLocation>
        <location evidence="1">Membrane</location>
        <topology evidence="1">Multi-pass membrane protein</topology>
    </subcellularLocation>
</comment>
<reference evidence="9 10" key="1">
    <citation type="submission" date="2021-10" db="EMBL/GenBank/DDBJ databases">
        <title>Anaerobic single-cell dispensing facilitates the cultivation of human gut bacteria.</title>
        <authorList>
            <person name="Afrizal A."/>
        </authorList>
    </citation>
    <scope>NUCLEOTIDE SEQUENCE [LARGE SCALE GENOMIC DNA]</scope>
    <source>
        <strain evidence="9 10">CLA-AA-H277</strain>
    </source>
</reference>
<feature type="transmembrane region" description="Helical" evidence="8">
    <location>
        <begin position="185"/>
        <end position="208"/>
    </location>
</feature>
<dbReference type="GO" id="GO:0016020">
    <property type="term" value="C:membrane"/>
    <property type="evidence" value="ECO:0007669"/>
    <property type="project" value="UniProtKB-SubCell"/>
</dbReference>
<sequence>MFSENGKISPRQLRCLLTLDFFGKGALLLPALAEGLTSREFISCLLIVFLLVFAYGRLVERIGRDCGGNFKAYAEQKMGEKTVKIFLVFFFLYAFWNLVYLLNTFGSVGQAFILPGEKKGVLMIMVLAAGVCMAYGGAEVRARTAEVLYPLLFFPILLLMLLSAFHQQPGISEAGLVFGEYQEALGQLLKIFSVFGGLSFYVFLAPYVSGQEKGLARKGLWRAAAALAALFLLVAAAFGERGMALLPWPAVSFMSSARVPGGFLERWDVIFAGLLETMLLVSAGSSLFYLGLIGKLLFPKVGKKLLWGGLAVLVFLVALWCGENGKAAKIYVIWNSFVAVPVSVAFLVMVRCIGRKTERKGAVSCGKEQKSGQRKSGD</sequence>
<evidence type="ECO:0000256" key="3">
    <source>
        <dbReference type="ARBA" id="ARBA00022448"/>
    </source>
</evidence>
<evidence type="ECO:0000256" key="7">
    <source>
        <dbReference type="ARBA" id="ARBA00023136"/>
    </source>
</evidence>
<evidence type="ECO:0000256" key="8">
    <source>
        <dbReference type="SAM" id="Phobius"/>
    </source>
</evidence>
<feature type="transmembrane region" description="Helical" evidence="8">
    <location>
        <begin position="220"/>
        <end position="239"/>
    </location>
</feature>
<feature type="transmembrane region" description="Helical" evidence="8">
    <location>
        <begin position="39"/>
        <end position="56"/>
    </location>
</feature>
<keyword evidence="10" id="KW-1185">Reference proteome</keyword>
<keyword evidence="7 8" id="KW-0472">Membrane</keyword>
<dbReference type="AlphaFoldDB" id="A0AAE3J765"/>
<dbReference type="PANTHER" id="PTHR34975:SF2">
    <property type="entry name" value="SPORE GERMINATION PROTEIN A2"/>
    <property type="match status" value="1"/>
</dbReference>
<comment type="caution">
    <text evidence="9">The sequence shown here is derived from an EMBL/GenBank/DDBJ whole genome shotgun (WGS) entry which is preliminary data.</text>
</comment>
<feature type="transmembrane region" description="Helical" evidence="8">
    <location>
        <begin position="328"/>
        <end position="350"/>
    </location>
</feature>
<dbReference type="InterPro" id="IPR004761">
    <property type="entry name" value="Spore_GerAB"/>
</dbReference>
<evidence type="ECO:0000256" key="2">
    <source>
        <dbReference type="ARBA" id="ARBA00007998"/>
    </source>
</evidence>
<keyword evidence="5 8" id="KW-0812">Transmembrane</keyword>
<evidence type="ECO:0000256" key="1">
    <source>
        <dbReference type="ARBA" id="ARBA00004141"/>
    </source>
</evidence>
<evidence type="ECO:0000256" key="5">
    <source>
        <dbReference type="ARBA" id="ARBA00022692"/>
    </source>
</evidence>
<evidence type="ECO:0000313" key="9">
    <source>
        <dbReference type="EMBL" id="MCC2190677.1"/>
    </source>
</evidence>
<feature type="transmembrane region" description="Helical" evidence="8">
    <location>
        <begin position="269"/>
        <end position="293"/>
    </location>
</feature>
<proteinExistence type="inferred from homology"/>
<protein>
    <submittedName>
        <fullName evidence="9">Spore germination protein</fullName>
    </submittedName>
</protein>
<dbReference type="Pfam" id="PF03845">
    <property type="entry name" value="Spore_permease"/>
    <property type="match status" value="1"/>
</dbReference>
<dbReference type="Proteomes" id="UP001197875">
    <property type="component" value="Unassembled WGS sequence"/>
</dbReference>
<organism evidence="9 10">
    <name type="scientific">Fusicatenibacter faecihominis</name>
    <dbReference type="NCBI Taxonomy" id="2881276"/>
    <lineage>
        <taxon>Bacteria</taxon>
        <taxon>Bacillati</taxon>
        <taxon>Bacillota</taxon>
        <taxon>Clostridia</taxon>
        <taxon>Lachnospirales</taxon>
        <taxon>Lachnospiraceae</taxon>
        <taxon>Fusicatenibacter</taxon>
    </lineage>
</organism>
<accession>A0AAE3J765</accession>
<evidence type="ECO:0000313" key="10">
    <source>
        <dbReference type="Proteomes" id="UP001197875"/>
    </source>
</evidence>
<evidence type="ECO:0000256" key="4">
    <source>
        <dbReference type="ARBA" id="ARBA00022544"/>
    </source>
</evidence>
<feature type="transmembrane region" description="Helical" evidence="8">
    <location>
        <begin position="122"/>
        <end position="140"/>
    </location>
</feature>
<feature type="transmembrane region" description="Helical" evidence="8">
    <location>
        <begin position="147"/>
        <end position="165"/>
    </location>
</feature>
<dbReference type="PANTHER" id="PTHR34975">
    <property type="entry name" value="SPORE GERMINATION PROTEIN A2"/>
    <property type="match status" value="1"/>
</dbReference>
<keyword evidence="3" id="KW-0813">Transport</keyword>